<dbReference type="GO" id="GO:0016747">
    <property type="term" value="F:acyltransferase activity, transferring groups other than amino-acyl groups"/>
    <property type="evidence" value="ECO:0007669"/>
    <property type="project" value="InterPro"/>
</dbReference>
<reference evidence="3 4" key="1">
    <citation type="submission" date="2018-09" db="EMBL/GenBank/DDBJ databases">
        <authorList>
            <person name="Grouzdev D.S."/>
            <person name="Krutkina M.S."/>
        </authorList>
    </citation>
    <scope>NUCLEOTIDE SEQUENCE [LARGE SCALE GENOMIC DNA]</scope>
    <source>
        <strain evidence="3 4">RmlP001</strain>
    </source>
</reference>
<evidence type="ECO:0000256" key="1">
    <source>
        <dbReference type="SAM" id="MobiDB-lite"/>
    </source>
</evidence>
<dbReference type="InterPro" id="IPR016181">
    <property type="entry name" value="Acyl_CoA_acyltransferase"/>
</dbReference>
<dbReference type="Proteomes" id="UP000289411">
    <property type="component" value="Unassembled WGS sequence"/>
</dbReference>
<protein>
    <submittedName>
        <fullName evidence="3">GNAT family N-acetyltransferase</fullName>
    </submittedName>
</protein>
<dbReference type="SUPFAM" id="SSF55729">
    <property type="entry name" value="Acyl-CoA N-acyltransferases (Nat)"/>
    <property type="match status" value="1"/>
</dbReference>
<dbReference type="PROSITE" id="PS51186">
    <property type="entry name" value="GNAT"/>
    <property type="match status" value="1"/>
</dbReference>
<feature type="domain" description="N-acetyltransferase" evidence="2">
    <location>
        <begin position="8"/>
        <end position="148"/>
    </location>
</feature>
<evidence type="ECO:0000313" key="3">
    <source>
        <dbReference type="EMBL" id="RYB04641.1"/>
    </source>
</evidence>
<sequence length="301" mass="31275">MRLDPFELTAVDIAGVDVEALHALSVGVGWPHRADDWRLLIDLGQGVAALDEIGRVLGSAMWFPQAEAFATVGMVITSPRLQARGAGAWLTGAVLAAAGDRPIGLNATRAATRLYHGLGFRAERPVFQHQGEVGPAPGDGGLASGTLPAGAMPQGTLSRDAEPADLPALVALDAAAFGAARPAVLRRLLALSQGRVLVRDGRVEAFALRRPFGRGAVIGPVVASGDAEAVAVTRPLMALPDGGFLRLDTRQAEGDFPAFLSRCGLPLHDTVETMSRGRPWLRPGRPGAAPTTYGLASQALG</sequence>
<dbReference type="Pfam" id="PF18014">
    <property type="entry name" value="Acetyltransf_18"/>
    <property type="match status" value="1"/>
</dbReference>
<keyword evidence="4" id="KW-1185">Reference proteome</keyword>
<dbReference type="PANTHER" id="PTHR47237:SF2">
    <property type="entry name" value="BLL4206 PROTEIN"/>
    <property type="match status" value="1"/>
</dbReference>
<reference evidence="3 4" key="2">
    <citation type="submission" date="2019-02" db="EMBL/GenBank/DDBJ databases">
        <title>'Lichenibacterium ramalinii' gen. nov. sp. nov., 'Lichenibacterium minor' gen. nov. sp. nov.</title>
        <authorList>
            <person name="Pankratov T."/>
        </authorList>
    </citation>
    <scope>NUCLEOTIDE SEQUENCE [LARGE SCALE GENOMIC DNA]</scope>
    <source>
        <strain evidence="3 4">RmlP001</strain>
    </source>
</reference>
<dbReference type="EMBL" id="QYBC01000009">
    <property type="protein sequence ID" value="RYB04641.1"/>
    <property type="molecule type" value="Genomic_DNA"/>
</dbReference>
<dbReference type="OrthoDB" id="8453373at2"/>
<evidence type="ECO:0000259" key="2">
    <source>
        <dbReference type="PROSITE" id="PS51186"/>
    </source>
</evidence>
<dbReference type="RefSeq" id="WP_129219400.1">
    <property type="nucleotide sequence ID" value="NZ_QYBC01000009.1"/>
</dbReference>
<keyword evidence="3" id="KW-0808">Transferase</keyword>
<organism evidence="3 4">
    <name type="scientific">Lichenibacterium ramalinae</name>
    <dbReference type="NCBI Taxonomy" id="2316527"/>
    <lineage>
        <taxon>Bacteria</taxon>
        <taxon>Pseudomonadati</taxon>
        <taxon>Pseudomonadota</taxon>
        <taxon>Alphaproteobacteria</taxon>
        <taxon>Hyphomicrobiales</taxon>
        <taxon>Lichenihabitantaceae</taxon>
        <taxon>Lichenibacterium</taxon>
    </lineage>
</organism>
<gene>
    <name evidence="3" type="ORF">D3272_11865</name>
</gene>
<accession>A0A4Q2RBF5</accession>
<dbReference type="Gene3D" id="3.40.630.30">
    <property type="match status" value="1"/>
</dbReference>
<name>A0A4Q2RBF5_9HYPH</name>
<feature type="region of interest" description="Disordered" evidence="1">
    <location>
        <begin position="130"/>
        <end position="158"/>
    </location>
</feature>
<dbReference type="InterPro" id="IPR000182">
    <property type="entry name" value="GNAT_dom"/>
</dbReference>
<dbReference type="Gene3D" id="3.40.630.90">
    <property type="match status" value="1"/>
</dbReference>
<proteinExistence type="predicted"/>
<dbReference type="InterPro" id="IPR052729">
    <property type="entry name" value="Acyl/Acetyltrans_Enzymes"/>
</dbReference>
<dbReference type="PANTHER" id="PTHR47237">
    <property type="entry name" value="SLL0310 PROTEIN"/>
    <property type="match status" value="1"/>
</dbReference>
<dbReference type="InterPro" id="IPR041496">
    <property type="entry name" value="YitH/HolE_GNAT"/>
</dbReference>
<comment type="caution">
    <text evidence="3">The sequence shown here is derived from an EMBL/GenBank/DDBJ whole genome shotgun (WGS) entry which is preliminary data.</text>
</comment>
<dbReference type="AlphaFoldDB" id="A0A4Q2RBF5"/>
<evidence type="ECO:0000313" key="4">
    <source>
        <dbReference type="Proteomes" id="UP000289411"/>
    </source>
</evidence>